<feature type="domain" description="EAL" evidence="4">
    <location>
        <begin position="367"/>
        <end position="622"/>
    </location>
</feature>
<dbReference type="SUPFAM" id="SSF55785">
    <property type="entry name" value="PYP-like sensor domain (PAS domain)"/>
    <property type="match status" value="1"/>
</dbReference>
<dbReference type="InterPro" id="IPR001633">
    <property type="entry name" value="EAL_dom"/>
</dbReference>
<dbReference type="SUPFAM" id="SSF141868">
    <property type="entry name" value="EAL domain-like"/>
    <property type="match status" value="1"/>
</dbReference>
<comment type="caution">
    <text evidence="6">The sequence shown here is derived from an EMBL/GenBank/DDBJ whole genome shotgun (WGS) entry which is preliminary data.</text>
</comment>
<dbReference type="InterPro" id="IPR043128">
    <property type="entry name" value="Rev_trsase/Diguanyl_cyclase"/>
</dbReference>
<sequence>MPDQSPDAPQSRQPAMAQGERRLSLSPGEPPALSDAVPPGPAEVIAFVPADMNAVSSVPADPERAVAYQRHCAAIVESSDDAIISKSLDGIVESWNPAAERLFGYSAAEMIGQPMTCIFPPERLAEEAYILEHLRQGERVLHFETVRRSKSGRQINVSVSISPIFDDSGRIVGASKIARDITERFRNQHVMWLQSNYDSLTGMPKRALFEERLDQLIAEAPAQGARLAVLYIDLDHFKQVNDGLGRIAGDQVIAAAAGRIRDGLRDTDSVARLGGDEFVVLLSPTASGDEIERVAKHVMEQLREPIQIETETVYISCSIGCSMYPQHGADAEELVRHADLAMFDAKTAGRNRLRFFAQPLEVSAQEQLKLGAALRTAVAQHELKLVYQPVVCLRTGQVHKCEALIRWHHPERGLVSPAQFIPLAESTGAIRDIGDWVFHEVTRQLQLWQARFGPDFQVSLNVSPLQLAPGAQDVGDWVRALRTAGVAGKSMVVEITESLMVQPEAGIAARLHALREAGVQLAIDDFGTGYSNLNNLSQMDLSFLKVDQSFTRRLGQPGRDHALVEAIVGMARSLGLQVIAEGVETKEQEAVLRELGCDYGQGYLYARPMPAPELERYIARQRAARPDLA</sequence>
<evidence type="ECO:0000256" key="1">
    <source>
        <dbReference type="SAM" id="MobiDB-lite"/>
    </source>
</evidence>
<dbReference type="SMART" id="SM00091">
    <property type="entry name" value="PAS"/>
    <property type="match status" value="1"/>
</dbReference>
<dbReference type="PROSITE" id="PS50887">
    <property type="entry name" value="GGDEF"/>
    <property type="match status" value="1"/>
</dbReference>
<evidence type="ECO:0000259" key="4">
    <source>
        <dbReference type="PROSITE" id="PS50883"/>
    </source>
</evidence>
<dbReference type="InterPro" id="IPR035965">
    <property type="entry name" value="PAS-like_dom_sf"/>
</dbReference>
<dbReference type="PROSITE" id="PS50113">
    <property type="entry name" value="PAC"/>
    <property type="match status" value="1"/>
</dbReference>
<dbReference type="FunFam" id="3.30.70.270:FF:000001">
    <property type="entry name" value="Diguanylate cyclase domain protein"/>
    <property type="match status" value="1"/>
</dbReference>
<dbReference type="Pfam" id="PF00563">
    <property type="entry name" value="EAL"/>
    <property type="match status" value="1"/>
</dbReference>
<dbReference type="InterPro" id="IPR000014">
    <property type="entry name" value="PAS"/>
</dbReference>
<dbReference type="GO" id="GO:0003824">
    <property type="term" value="F:catalytic activity"/>
    <property type="evidence" value="ECO:0007669"/>
    <property type="project" value="UniProtKB-ARBA"/>
</dbReference>
<dbReference type="InterPro" id="IPR000700">
    <property type="entry name" value="PAS-assoc_C"/>
</dbReference>
<dbReference type="InterPro" id="IPR001610">
    <property type="entry name" value="PAC"/>
</dbReference>
<dbReference type="CDD" id="cd00130">
    <property type="entry name" value="PAS"/>
    <property type="match status" value="1"/>
</dbReference>
<dbReference type="Proteomes" id="UP000285575">
    <property type="component" value="Unassembled WGS sequence"/>
</dbReference>
<dbReference type="InterPro" id="IPR052155">
    <property type="entry name" value="Biofilm_reg_signaling"/>
</dbReference>
<keyword evidence="7" id="KW-1185">Reference proteome</keyword>
<dbReference type="Pfam" id="PF00990">
    <property type="entry name" value="GGDEF"/>
    <property type="match status" value="1"/>
</dbReference>
<accession>A0A437RKF9</accession>
<dbReference type="SMART" id="SM00267">
    <property type="entry name" value="GGDEF"/>
    <property type="match status" value="1"/>
</dbReference>
<dbReference type="RefSeq" id="WP_128227705.1">
    <property type="nucleotide sequence ID" value="NZ_SACR01000002.1"/>
</dbReference>
<dbReference type="NCBIfam" id="TIGR00254">
    <property type="entry name" value="GGDEF"/>
    <property type="match status" value="1"/>
</dbReference>
<evidence type="ECO:0000259" key="5">
    <source>
        <dbReference type="PROSITE" id="PS50887"/>
    </source>
</evidence>
<dbReference type="InterPro" id="IPR035919">
    <property type="entry name" value="EAL_sf"/>
</dbReference>
<evidence type="ECO:0000259" key="3">
    <source>
        <dbReference type="PROSITE" id="PS50113"/>
    </source>
</evidence>
<feature type="domain" description="GGDEF" evidence="5">
    <location>
        <begin position="225"/>
        <end position="358"/>
    </location>
</feature>
<dbReference type="Gene3D" id="3.20.20.450">
    <property type="entry name" value="EAL domain"/>
    <property type="match status" value="1"/>
</dbReference>
<gene>
    <name evidence="6" type="ORF">EOE66_05640</name>
</gene>
<dbReference type="OrthoDB" id="9813903at2"/>
<dbReference type="Gene3D" id="3.30.70.270">
    <property type="match status" value="1"/>
</dbReference>
<feature type="domain" description="PAC" evidence="3">
    <location>
        <begin position="139"/>
        <end position="193"/>
    </location>
</feature>
<dbReference type="SUPFAM" id="SSF55073">
    <property type="entry name" value="Nucleotide cyclase"/>
    <property type="match status" value="1"/>
</dbReference>
<protein>
    <submittedName>
        <fullName evidence="6">EAL domain-containing protein</fullName>
    </submittedName>
</protein>
<dbReference type="PANTHER" id="PTHR44757:SF2">
    <property type="entry name" value="BIOFILM ARCHITECTURE MAINTENANCE PROTEIN MBAA"/>
    <property type="match status" value="1"/>
</dbReference>
<dbReference type="AlphaFoldDB" id="A0A437RKF9"/>
<name>A0A437RKF9_9BURK</name>
<feature type="domain" description="PAS" evidence="2">
    <location>
        <begin position="68"/>
        <end position="138"/>
    </location>
</feature>
<dbReference type="InterPro" id="IPR000160">
    <property type="entry name" value="GGDEF_dom"/>
</dbReference>
<dbReference type="PROSITE" id="PS50883">
    <property type="entry name" value="EAL"/>
    <property type="match status" value="1"/>
</dbReference>
<dbReference type="Pfam" id="PF13426">
    <property type="entry name" value="PAS_9"/>
    <property type="match status" value="1"/>
</dbReference>
<organism evidence="6 7">
    <name type="scientific">Rubrivivax rivuli</name>
    <dbReference type="NCBI Taxonomy" id="1862385"/>
    <lineage>
        <taxon>Bacteria</taxon>
        <taxon>Pseudomonadati</taxon>
        <taxon>Pseudomonadota</taxon>
        <taxon>Betaproteobacteria</taxon>
        <taxon>Burkholderiales</taxon>
        <taxon>Sphaerotilaceae</taxon>
        <taxon>Rubrivivax</taxon>
    </lineage>
</organism>
<dbReference type="SMART" id="SM00052">
    <property type="entry name" value="EAL"/>
    <property type="match status" value="1"/>
</dbReference>
<evidence type="ECO:0000313" key="7">
    <source>
        <dbReference type="Proteomes" id="UP000285575"/>
    </source>
</evidence>
<evidence type="ECO:0000259" key="2">
    <source>
        <dbReference type="PROSITE" id="PS50112"/>
    </source>
</evidence>
<dbReference type="PANTHER" id="PTHR44757">
    <property type="entry name" value="DIGUANYLATE CYCLASE DGCP"/>
    <property type="match status" value="1"/>
</dbReference>
<proteinExistence type="predicted"/>
<dbReference type="SMART" id="SM00086">
    <property type="entry name" value="PAC"/>
    <property type="match status" value="1"/>
</dbReference>
<dbReference type="Gene3D" id="3.30.450.20">
    <property type="entry name" value="PAS domain"/>
    <property type="match status" value="1"/>
</dbReference>
<dbReference type="CDD" id="cd01948">
    <property type="entry name" value="EAL"/>
    <property type="match status" value="1"/>
</dbReference>
<evidence type="ECO:0000313" key="6">
    <source>
        <dbReference type="EMBL" id="RVU47238.1"/>
    </source>
</evidence>
<dbReference type="CDD" id="cd01949">
    <property type="entry name" value="GGDEF"/>
    <property type="match status" value="1"/>
</dbReference>
<dbReference type="InterPro" id="IPR029787">
    <property type="entry name" value="Nucleotide_cyclase"/>
</dbReference>
<feature type="region of interest" description="Disordered" evidence="1">
    <location>
        <begin position="1"/>
        <end position="38"/>
    </location>
</feature>
<dbReference type="PROSITE" id="PS50112">
    <property type="entry name" value="PAS"/>
    <property type="match status" value="1"/>
</dbReference>
<reference evidence="6 7" key="1">
    <citation type="submission" date="2019-01" db="EMBL/GenBank/DDBJ databases">
        <authorList>
            <person name="Chen W.-M."/>
        </authorList>
    </citation>
    <scope>NUCLEOTIDE SEQUENCE [LARGE SCALE GENOMIC DNA]</scope>
    <source>
        <strain evidence="6 7">KYPY4</strain>
    </source>
</reference>
<dbReference type="NCBIfam" id="TIGR00229">
    <property type="entry name" value="sensory_box"/>
    <property type="match status" value="1"/>
</dbReference>
<dbReference type="EMBL" id="SACR01000002">
    <property type="protein sequence ID" value="RVU47238.1"/>
    <property type="molecule type" value="Genomic_DNA"/>
</dbReference>